<feature type="binding site" evidence="6">
    <location>
        <position position="109"/>
    </location>
    <ligand>
        <name>FMN</name>
        <dbReference type="ChEBI" id="CHEBI:58210"/>
    </ligand>
</feature>
<dbReference type="PIRSF" id="PIRSF000190">
    <property type="entry name" value="Pyd_amn-ph_oxd"/>
    <property type="match status" value="1"/>
</dbReference>
<feature type="binding site" evidence="6">
    <location>
        <position position="188"/>
    </location>
    <ligand>
        <name>FMN</name>
        <dbReference type="ChEBI" id="CHEBI:58210"/>
    </ligand>
</feature>
<evidence type="ECO:0000313" key="9">
    <source>
        <dbReference type="EMBL" id="MBK4217866.1"/>
    </source>
</evidence>
<comment type="caution">
    <text evidence="9">The sequence shown here is derived from an EMBL/GenBank/DDBJ whole genome shotgun (WGS) entry which is preliminary data.</text>
</comment>
<dbReference type="GO" id="GO:0008615">
    <property type="term" value="P:pyridoxine biosynthetic process"/>
    <property type="evidence" value="ECO:0007669"/>
    <property type="project" value="UniProtKB-KW"/>
</dbReference>
<dbReference type="Proteomes" id="UP000640485">
    <property type="component" value="Unassembled WGS sequence"/>
</dbReference>
<proteinExistence type="inferred from homology"/>
<evidence type="ECO:0000256" key="2">
    <source>
        <dbReference type="ARBA" id="ARBA00022630"/>
    </source>
</evidence>
<dbReference type="AlphaFoldDB" id="A0A934SFC2"/>
<feature type="domain" description="Pyridoxine 5'-phosphate oxidase dimerisation C-terminal" evidence="8">
    <location>
        <begin position="175"/>
        <end position="217"/>
    </location>
</feature>
<evidence type="ECO:0000256" key="3">
    <source>
        <dbReference type="ARBA" id="ARBA00022643"/>
    </source>
</evidence>
<dbReference type="PANTHER" id="PTHR10851">
    <property type="entry name" value="PYRIDOXINE-5-PHOSPHATE OXIDASE"/>
    <property type="match status" value="1"/>
</dbReference>
<evidence type="ECO:0000259" key="8">
    <source>
        <dbReference type="Pfam" id="PF10590"/>
    </source>
</evidence>
<sequence length="217" mass="24352">MTEQSPISASKLRARLRREGVDATALGDDPMAAFQSWHADWISTAPFDPMLVTLATVDDNGWPSVRAMDLVAADQGFVFFTHGFSPKARDLASSPKAGLCFVWPEIGRQVRVTGHVRTLSADEADAGFQALPNSIRNVARLTKQSEVLPDRTVLDGWMHRVPDPLEDEPGRPDGWIGYRLIPVEIEFWQQRPGDFQDRIQYRRDVASAAWRNQRLSP</sequence>
<dbReference type="InterPro" id="IPR000659">
    <property type="entry name" value="Pyridox_Oxase"/>
</dbReference>
<dbReference type="Pfam" id="PF01243">
    <property type="entry name" value="PNPOx_N"/>
    <property type="match status" value="1"/>
</dbReference>
<comment type="similarity">
    <text evidence="1">Belongs to the pyridoxamine 5'-phosphate oxidase family.</text>
</comment>
<dbReference type="EMBL" id="JAEPRQ010000009">
    <property type="protein sequence ID" value="MBK4217866.1"/>
    <property type="molecule type" value="Genomic_DNA"/>
</dbReference>
<dbReference type="EC" id="1.4.3.5" evidence="9"/>
<dbReference type="PANTHER" id="PTHR10851:SF0">
    <property type="entry name" value="PYRIDOXINE-5'-PHOSPHATE OXIDASE"/>
    <property type="match status" value="1"/>
</dbReference>
<evidence type="ECO:0000256" key="1">
    <source>
        <dbReference type="ARBA" id="ARBA00007301"/>
    </source>
</evidence>
<name>A0A934SFC2_9RHOB</name>
<organism evidence="9 10">
    <name type="scientific">Paracoccus caeni</name>
    <dbReference type="NCBI Taxonomy" id="657651"/>
    <lineage>
        <taxon>Bacteria</taxon>
        <taxon>Pseudomonadati</taxon>
        <taxon>Pseudomonadota</taxon>
        <taxon>Alphaproteobacteria</taxon>
        <taxon>Rhodobacterales</taxon>
        <taxon>Paracoccaceae</taxon>
        <taxon>Paracoccus</taxon>
    </lineage>
</organism>
<comment type="cofactor">
    <cofactor evidence="6">
        <name>FMN</name>
        <dbReference type="ChEBI" id="CHEBI:58210"/>
    </cofactor>
    <text evidence="6">Binds 1 FMN per subunit.</text>
</comment>
<feature type="binding site" evidence="6">
    <location>
        <begin position="144"/>
        <end position="145"/>
    </location>
    <ligand>
        <name>FMN</name>
        <dbReference type="ChEBI" id="CHEBI:58210"/>
    </ligand>
</feature>
<keyword evidence="2" id="KW-0285">Flavoprotein</keyword>
<keyword evidence="4 9" id="KW-0560">Oxidoreductase</keyword>
<protein>
    <submittedName>
        <fullName evidence="9">Pyridoxal 5'-phosphate synthase</fullName>
        <ecNumber evidence="9">1.4.3.5</ecNumber>
    </submittedName>
</protein>
<evidence type="ECO:0000256" key="4">
    <source>
        <dbReference type="ARBA" id="ARBA00023002"/>
    </source>
</evidence>
<evidence type="ECO:0000259" key="7">
    <source>
        <dbReference type="Pfam" id="PF01243"/>
    </source>
</evidence>
<keyword evidence="5" id="KW-0664">Pyridoxine biosynthesis</keyword>
<dbReference type="GO" id="GO:0010181">
    <property type="term" value="F:FMN binding"/>
    <property type="evidence" value="ECO:0007669"/>
    <property type="project" value="InterPro"/>
</dbReference>
<dbReference type="InterPro" id="IPR012349">
    <property type="entry name" value="Split_barrel_FMN-bd"/>
</dbReference>
<dbReference type="Gene3D" id="2.30.110.10">
    <property type="entry name" value="Electron Transport, Fmn-binding Protein, Chain A"/>
    <property type="match status" value="1"/>
</dbReference>
<keyword evidence="10" id="KW-1185">Reference proteome</keyword>
<feature type="binding site" evidence="6">
    <location>
        <begin position="80"/>
        <end position="81"/>
    </location>
    <ligand>
        <name>FMN</name>
        <dbReference type="ChEBI" id="CHEBI:58210"/>
    </ligand>
</feature>
<keyword evidence="3 6" id="KW-0288">FMN</keyword>
<dbReference type="GO" id="GO:0004733">
    <property type="term" value="F:pyridoxamine phosphate oxidase activity"/>
    <property type="evidence" value="ECO:0007669"/>
    <property type="project" value="UniProtKB-EC"/>
</dbReference>
<dbReference type="SUPFAM" id="SSF50475">
    <property type="entry name" value="FMN-binding split barrel"/>
    <property type="match status" value="1"/>
</dbReference>
<dbReference type="Pfam" id="PF10590">
    <property type="entry name" value="PNP_phzG_C"/>
    <property type="match status" value="1"/>
</dbReference>
<accession>A0A934SFC2</accession>
<dbReference type="InterPro" id="IPR019576">
    <property type="entry name" value="Pyridoxamine_oxidase_dimer_C"/>
</dbReference>
<evidence type="ECO:0000313" key="10">
    <source>
        <dbReference type="Proteomes" id="UP000640485"/>
    </source>
</evidence>
<evidence type="ECO:0000256" key="5">
    <source>
        <dbReference type="ARBA" id="ARBA00023096"/>
    </source>
</evidence>
<dbReference type="InterPro" id="IPR011576">
    <property type="entry name" value="Pyridox_Oxase_N"/>
</dbReference>
<feature type="domain" description="Pyridoxamine 5'-phosphate oxidase N-terminal" evidence="7">
    <location>
        <begin position="50"/>
        <end position="154"/>
    </location>
</feature>
<dbReference type="NCBIfam" id="NF004231">
    <property type="entry name" value="PRK05679.1"/>
    <property type="match status" value="1"/>
</dbReference>
<dbReference type="RefSeq" id="WP_200689019.1">
    <property type="nucleotide sequence ID" value="NZ_JAEPRQ010000009.1"/>
</dbReference>
<evidence type="ECO:0000256" key="6">
    <source>
        <dbReference type="PIRSR" id="PIRSR000190-2"/>
    </source>
</evidence>
<gene>
    <name evidence="9" type="ORF">JJJ17_18175</name>
</gene>
<feature type="binding site" evidence="6">
    <location>
        <position position="198"/>
    </location>
    <ligand>
        <name>FMN</name>
        <dbReference type="ChEBI" id="CHEBI:58210"/>
    </ligand>
</feature>
<reference evidence="9" key="1">
    <citation type="submission" date="2021-01" db="EMBL/GenBank/DDBJ databases">
        <title>Paracoccus amoyensis sp. nov., isolated from the surface seawater along the coast of Xiamen Island, China.</title>
        <authorList>
            <person name="Lyu L."/>
        </authorList>
    </citation>
    <scope>NUCLEOTIDE SEQUENCE</scope>
    <source>
        <strain evidence="9">MJ17</strain>
    </source>
</reference>
<feature type="binding site" evidence="6">
    <location>
        <position position="87"/>
    </location>
    <ligand>
        <name>FMN</name>
        <dbReference type="ChEBI" id="CHEBI:58210"/>
    </ligand>
</feature>